<evidence type="ECO:0000313" key="1">
    <source>
        <dbReference type="EMBL" id="TQK96168.1"/>
    </source>
</evidence>
<reference evidence="1 2" key="1">
    <citation type="submission" date="2019-06" db="EMBL/GenBank/DDBJ databases">
        <title>Sequencing the genomes of 1000 actinobacteria strains.</title>
        <authorList>
            <person name="Klenk H.-P."/>
        </authorList>
    </citation>
    <scope>NUCLEOTIDE SEQUENCE [LARGE SCALE GENOMIC DNA]</scope>
    <source>
        <strain evidence="1 2">DSM 41929</strain>
    </source>
</reference>
<proteinExistence type="predicted"/>
<accession>A0A542UAU8</accession>
<sequence length="237" mass="25890">MCRENRRERDHHGLTVQGTSVTAEPGAVAAPLPIRTAKDRLSGKCRALQSSVKVHRCPALTVPGGNSAAVQFLRESREGASALDHEVSQKPHHLRLARIHFESRAEGALPADHVAEGRRTAWPSAIDRLQLPTGLCTADDSPVVGLHLPCKSVYREPPFETGFTQGLGTALNPRSGILDLPDATPDGRLRSPQTVEAMHEDNIHLPRGDVTKECLQTRTRVRRARLTHVLTSPHQTP</sequence>
<protein>
    <submittedName>
        <fullName evidence="1">Uncharacterized protein</fullName>
    </submittedName>
</protein>
<organism evidence="1 2">
    <name type="scientific">Streptomyces puniciscabiei</name>
    <dbReference type="NCBI Taxonomy" id="164348"/>
    <lineage>
        <taxon>Bacteria</taxon>
        <taxon>Bacillati</taxon>
        <taxon>Actinomycetota</taxon>
        <taxon>Actinomycetes</taxon>
        <taxon>Kitasatosporales</taxon>
        <taxon>Streptomycetaceae</taxon>
        <taxon>Streptomyces</taxon>
    </lineage>
</organism>
<dbReference type="AlphaFoldDB" id="A0A542UAU8"/>
<keyword evidence="2" id="KW-1185">Reference proteome</keyword>
<evidence type="ECO:0000313" key="2">
    <source>
        <dbReference type="Proteomes" id="UP000318103"/>
    </source>
</evidence>
<comment type="caution">
    <text evidence="1">The sequence shown here is derived from an EMBL/GenBank/DDBJ whole genome shotgun (WGS) entry which is preliminary data.</text>
</comment>
<name>A0A542UAU8_9ACTN</name>
<gene>
    <name evidence="1" type="ORF">FB563_1103</name>
</gene>
<dbReference type="EMBL" id="VFNX01000001">
    <property type="protein sequence ID" value="TQK96168.1"/>
    <property type="molecule type" value="Genomic_DNA"/>
</dbReference>
<dbReference type="Proteomes" id="UP000318103">
    <property type="component" value="Unassembled WGS sequence"/>
</dbReference>